<gene>
    <name evidence="2" type="ORF">I551_8410</name>
</gene>
<evidence type="ECO:0000313" key="2">
    <source>
        <dbReference type="EMBL" id="EUA85169.1"/>
    </source>
</evidence>
<dbReference type="EMBL" id="JAOL01000207">
    <property type="protein sequence ID" value="EUA85169.1"/>
    <property type="molecule type" value="Genomic_DNA"/>
</dbReference>
<organism evidence="2 3">
    <name type="scientific">Mycobacterium ulcerans str. Harvey</name>
    <dbReference type="NCBI Taxonomy" id="1299332"/>
    <lineage>
        <taxon>Bacteria</taxon>
        <taxon>Bacillati</taxon>
        <taxon>Actinomycetota</taxon>
        <taxon>Actinomycetes</taxon>
        <taxon>Mycobacteriales</taxon>
        <taxon>Mycobacteriaceae</taxon>
        <taxon>Mycobacterium</taxon>
        <taxon>Mycobacterium ulcerans group</taxon>
    </lineage>
</organism>
<proteinExistence type="predicted"/>
<feature type="region of interest" description="Disordered" evidence="1">
    <location>
        <begin position="38"/>
        <end position="58"/>
    </location>
</feature>
<keyword evidence="3" id="KW-1185">Reference proteome</keyword>
<name>A0ABN0QKP5_MYCUL</name>
<comment type="caution">
    <text evidence="2">The sequence shown here is derived from an EMBL/GenBank/DDBJ whole genome shotgun (WGS) entry which is preliminary data.</text>
</comment>
<reference evidence="2 3" key="1">
    <citation type="submission" date="2014-01" db="EMBL/GenBank/DDBJ databases">
        <authorList>
            <person name="Dobos K."/>
            <person name="Lenaerts A."/>
            <person name="Ordway D."/>
            <person name="DeGroote M.A."/>
            <person name="Parker T."/>
            <person name="Sizemore C."/>
            <person name="Tallon L.J."/>
            <person name="Sadzewicz L.K."/>
            <person name="Sengamalay N."/>
            <person name="Fraser C.M."/>
            <person name="Hine E."/>
            <person name="Shefchek K.A."/>
            <person name="Das S.P."/>
            <person name="Tettelin H."/>
        </authorList>
    </citation>
    <scope>NUCLEOTIDE SEQUENCE [LARGE SCALE GENOMIC DNA]</scope>
    <source>
        <strain evidence="2 3">Harvey</strain>
    </source>
</reference>
<evidence type="ECO:0000313" key="3">
    <source>
        <dbReference type="Proteomes" id="UP000020681"/>
    </source>
</evidence>
<protein>
    <submittedName>
        <fullName evidence="2">Uncharacterized protein</fullName>
    </submittedName>
</protein>
<dbReference type="Proteomes" id="UP000020681">
    <property type="component" value="Unassembled WGS sequence"/>
</dbReference>
<evidence type="ECO:0000256" key="1">
    <source>
        <dbReference type="SAM" id="MobiDB-lite"/>
    </source>
</evidence>
<sequence length="58" mass="6254">MQPANMTHLEDKFWAFKRRSSRSRWVADCRFGDAAAVAGGNGVRGRGEGRSAGPADST</sequence>
<accession>A0ABN0QKP5</accession>